<evidence type="ECO:0000313" key="1">
    <source>
        <dbReference type="EMBL" id="KAA3483928.1"/>
    </source>
</evidence>
<dbReference type="EMBL" id="SMMG02000002">
    <property type="protein sequence ID" value="KAA3483928.1"/>
    <property type="molecule type" value="Genomic_DNA"/>
</dbReference>
<dbReference type="Proteomes" id="UP000325315">
    <property type="component" value="Unassembled WGS sequence"/>
</dbReference>
<name>A0A5B6WRC7_9ROSI</name>
<gene>
    <name evidence="1" type="ORF">EPI10_006049</name>
</gene>
<dbReference type="InterPro" id="IPR036691">
    <property type="entry name" value="Endo/exonu/phosph_ase_sf"/>
</dbReference>
<dbReference type="AlphaFoldDB" id="A0A5B6WRC7"/>
<sequence>MEDVRRKCGFDNSIDVGPIGSNGRILWRFMSFYGNPEERYRSLSWDLLRQLSHDQMIPWLVVGDFNEIAFSFNMKGGRFISKRWFTWERGRLASNNIMERLDWGAVNLA</sequence>
<keyword evidence="2" id="KW-1185">Reference proteome</keyword>
<comment type="caution">
    <text evidence="1">The sequence shown here is derived from an EMBL/GenBank/DDBJ whole genome shotgun (WGS) entry which is preliminary data.</text>
</comment>
<protein>
    <submittedName>
        <fullName evidence="1">Exo_endo_phos domain-containing protein</fullName>
    </submittedName>
</protein>
<evidence type="ECO:0000313" key="2">
    <source>
        <dbReference type="Proteomes" id="UP000325315"/>
    </source>
</evidence>
<organism evidence="1 2">
    <name type="scientific">Gossypium australe</name>
    <dbReference type="NCBI Taxonomy" id="47621"/>
    <lineage>
        <taxon>Eukaryota</taxon>
        <taxon>Viridiplantae</taxon>
        <taxon>Streptophyta</taxon>
        <taxon>Embryophyta</taxon>
        <taxon>Tracheophyta</taxon>
        <taxon>Spermatophyta</taxon>
        <taxon>Magnoliopsida</taxon>
        <taxon>eudicotyledons</taxon>
        <taxon>Gunneridae</taxon>
        <taxon>Pentapetalae</taxon>
        <taxon>rosids</taxon>
        <taxon>malvids</taxon>
        <taxon>Malvales</taxon>
        <taxon>Malvaceae</taxon>
        <taxon>Malvoideae</taxon>
        <taxon>Gossypium</taxon>
    </lineage>
</organism>
<dbReference type="OrthoDB" id="1750221at2759"/>
<reference evidence="2" key="1">
    <citation type="journal article" date="2019" name="Plant Biotechnol. J.">
        <title>Genome sequencing of the Australian wild diploid species Gossypium australe highlights disease resistance and delayed gland morphogenesis.</title>
        <authorList>
            <person name="Cai Y."/>
            <person name="Cai X."/>
            <person name="Wang Q."/>
            <person name="Wang P."/>
            <person name="Zhang Y."/>
            <person name="Cai C."/>
            <person name="Xu Y."/>
            <person name="Wang K."/>
            <person name="Zhou Z."/>
            <person name="Wang C."/>
            <person name="Geng S."/>
            <person name="Li B."/>
            <person name="Dong Q."/>
            <person name="Hou Y."/>
            <person name="Wang H."/>
            <person name="Ai P."/>
            <person name="Liu Z."/>
            <person name="Yi F."/>
            <person name="Sun M."/>
            <person name="An G."/>
            <person name="Cheng J."/>
            <person name="Zhang Y."/>
            <person name="Shi Q."/>
            <person name="Xie Y."/>
            <person name="Shi X."/>
            <person name="Chang Y."/>
            <person name="Huang F."/>
            <person name="Chen Y."/>
            <person name="Hong S."/>
            <person name="Mi L."/>
            <person name="Sun Q."/>
            <person name="Zhang L."/>
            <person name="Zhou B."/>
            <person name="Peng R."/>
            <person name="Zhang X."/>
            <person name="Liu F."/>
        </authorList>
    </citation>
    <scope>NUCLEOTIDE SEQUENCE [LARGE SCALE GENOMIC DNA]</scope>
    <source>
        <strain evidence="2">cv. PA1801</strain>
    </source>
</reference>
<accession>A0A5B6WRC7</accession>
<proteinExistence type="predicted"/>
<dbReference type="SUPFAM" id="SSF56219">
    <property type="entry name" value="DNase I-like"/>
    <property type="match status" value="1"/>
</dbReference>